<evidence type="ECO:0000256" key="6">
    <source>
        <dbReference type="ARBA" id="ARBA00022917"/>
    </source>
</evidence>
<keyword evidence="3 10" id="KW-0436">Ligase</keyword>
<dbReference type="PANTHER" id="PTHR43740">
    <property type="entry name" value="LEUCYL-TRNA SYNTHETASE"/>
    <property type="match status" value="1"/>
</dbReference>
<dbReference type="Pfam" id="PF13603">
    <property type="entry name" value="tRNA-synt_1_2"/>
    <property type="match status" value="1"/>
</dbReference>
<dbReference type="EC" id="6.1.1.4" evidence="2"/>
<dbReference type="GO" id="GO:0005524">
    <property type="term" value="F:ATP binding"/>
    <property type="evidence" value="ECO:0007669"/>
    <property type="project" value="UniProtKB-KW"/>
</dbReference>
<feature type="domain" description="Leucyl-tRNA synthetase editing" evidence="13">
    <location>
        <begin position="271"/>
        <end position="433"/>
    </location>
</feature>
<evidence type="ECO:0000259" key="11">
    <source>
        <dbReference type="Pfam" id="PF00133"/>
    </source>
</evidence>
<dbReference type="GO" id="GO:0006429">
    <property type="term" value="P:leucyl-tRNA aminoacylation"/>
    <property type="evidence" value="ECO:0007669"/>
    <property type="project" value="InterPro"/>
</dbReference>
<evidence type="ECO:0000259" key="12">
    <source>
        <dbReference type="Pfam" id="PF08264"/>
    </source>
</evidence>
<dbReference type="Proteomes" id="UP001370758">
    <property type="component" value="Unassembled WGS sequence"/>
</dbReference>
<dbReference type="InterPro" id="IPR002300">
    <property type="entry name" value="aa-tRNA-synth_Ia"/>
</dbReference>
<keyword evidence="15" id="KW-1185">Reference proteome</keyword>
<evidence type="ECO:0000256" key="3">
    <source>
        <dbReference type="ARBA" id="ARBA00022598"/>
    </source>
</evidence>
<dbReference type="InterPro" id="IPR001412">
    <property type="entry name" value="aa-tRNA-synth_I_CS"/>
</dbReference>
<dbReference type="FunFam" id="1.10.730.10:FF:000002">
    <property type="entry name" value="Leucine--tRNA ligase"/>
    <property type="match status" value="1"/>
</dbReference>
<keyword evidence="7 10" id="KW-0030">Aminoacyl-tRNA synthetase</keyword>
<evidence type="ECO:0000256" key="7">
    <source>
        <dbReference type="ARBA" id="ARBA00023146"/>
    </source>
</evidence>
<dbReference type="GO" id="GO:0002161">
    <property type="term" value="F:aminoacyl-tRNA deacylase activity"/>
    <property type="evidence" value="ECO:0007669"/>
    <property type="project" value="InterPro"/>
</dbReference>
<dbReference type="SUPFAM" id="SSF52374">
    <property type="entry name" value="Nucleotidylyl transferase"/>
    <property type="match status" value="1"/>
</dbReference>
<evidence type="ECO:0000259" key="13">
    <source>
        <dbReference type="Pfam" id="PF13603"/>
    </source>
</evidence>
<evidence type="ECO:0000256" key="4">
    <source>
        <dbReference type="ARBA" id="ARBA00022741"/>
    </source>
</evidence>
<dbReference type="PANTHER" id="PTHR43740:SF2">
    <property type="entry name" value="LEUCINE--TRNA LIGASE, MITOCHONDRIAL"/>
    <property type="match status" value="1"/>
</dbReference>
<keyword evidence="5 10" id="KW-0067">ATP-binding</keyword>
<gene>
    <name evidence="14" type="primary">NAM2</name>
    <name evidence="14" type="ORF">TWF481_000510</name>
</gene>
<keyword evidence="4 10" id="KW-0547">Nucleotide-binding</keyword>
<dbReference type="NCBIfam" id="TIGR00396">
    <property type="entry name" value="leuS_bact"/>
    <property type="match status" value="1"/>
</dbReference>
<dbReference type="SUPFAM" id="SSF47323">
    <property type="entry name" value="Anticodon-binding domain of a subclass of class I aminoacyl-tRNA synthetases"/>
    <property type="match status" value="1"/>
</dbReference>
<comment type="similarity">
    <text evidence="1 10">Belongs to the class-I aminoacyl-tRNA synthetase family.</text>
</comment>
<name>A0AAV9WQ22_9PEZI</name>
<dbReference type="Gene3D" id="1.10.730.10">
    <property type="entry name" value="Isoleucyl-tRNA Synthetase, Domain 1"/>
    <property type="match status" value="1"/>
</dbReference>
<evidence type="ECO:0000256" key="9">
    <source>
        <dbReference type="ARBA" id="ARBA00047469"/>
    </source>
</evidence>
<dbReference type="InterPro" id="IPR014729">
    <property type="entry name" value="Rossmann-like_a/b/a_fold"/>
</dbReference>
<comment type="caution">
    <text evidence="14">The sequence shown here is derived from an EMBL/GenBank/DDBJ whole genome shotgun (WGS) entry which is preliminary data.</text>
</comment>
<dbReference type="GO" id="GO:0005739">
    <property type="term" value="C:mitochondrion"/>
    <property type="evidence" value="ECO:0007669"/>
    <property type="project" value="TreeGrafter"/>
</dbReference>
<dbReference type="InterPro" id="IPR025709">
    <property type="entry name" value="Leu_tRNA-synth_edit"/>
</dbReference>
<dbReference type="Gene3D" id="3.40.50.620">
    <property type="entry name" value="HUPs"/>
    <property type="match status" value="2"/>
</dbReference>
<reference evidence="14 15" key="1">
    <citation type="submission" date="2023-08" db="EMBL/GenBank/DDBJ databases">
        <authorList>
            <person name="Palmer J.M."/>
        </authorList>
    </citation>
    <scope>NUCLEOTIDE SEQUENCE [LARGE SCALE GENOMIC DNA]</scope>
    <source>
        <strain evidence="14 15">TWF481</strain>
    </source>
</reference>
<evidence type="ECO:0000256" key="1">
    <source>
        <dbReference type="ARBA" id="ARBA00005594"/>
    </source>
</evidence>
<dbReference type="GO" id="GO:0004823">
    <property type="term" value="F:leucine-tRNA ligase activity"/>
    <property type="evidence" value="ECO:0007669"/>
    <property type="project" value="UniProtKB-EC"/>
</dbReference>
<evidence type="ECO:0000313" key="14">
    <source>
        <dbReference type="EMBL" id="KAK6511595.1"/>
    </source>
</evidence>
<keyword evidence="6 10" id="KW-0648">Protein biosynthesis</keyword>
<dbReference type="PRINTS" id="PR00985">
    <property type="entry name" value="TRNASYNTHLEU"/>
</dbReference>
<evidence type="ECO:0000313" key="15">
    <source>
        <dbReference type="Proteomes" id="UP001370758"/>
    </source>
</evidence>
<organism evidence="14 15">
    <name type="scientific">Arthrobotrys musiformis</name>
    <dbReference type="NCBI Taxonomy" id="47236"/>
    <lineage>
        <taxon>Eukaryota</taxon>
        <taxon>Fungi</taxon>
        <taxon>Dikarya</taxon>
        <taxon>Ascomycota</taxon>
        <taxon>Pezizomycotina</taxon>
        <taxon>Orbiliomycetes</taxon>
        <taxon>Orbiliales</taxon>
        <taxon>Orbiliaceae</taxon>
        <taxon>Arthrobotrys</taxon>
    </lineage>
</organism>
<dbReference type="InterPro" id="IPR009080">
    <property type="entry name" value="tRNAsynth_Ia_anticodon-bd"/>
</dbReference>
<dbReference type="GO" id="GO:0032543">
    <property type="term" value="P:mitochondrial translation"/>
    <property type="evidence" value="ECO:0007669"/>
    <property type="project" value="TreeGrafter"/>
</dbReference>
<protein>
    <recommendedName>
        <fullName evidence="2">leucine--tRNA ligase</fullName>
        <ecNumber evidence="2">6.1.1.4</ecNumber>
    </recommendedName>
    <alternativeName>
        <fullName evidence="8">Leucyl-tRNA synthetase</fullName>
    </alternativeName>
</protein>
<evidence type="ECO:0000256" key="2">
    <source>
        <dbReference type="ARBA" id="ARBA00013164"/>
    </source>
</evidence>
<dbReference type="AlphaFoldDB" id="A0AAV9WQ22"/>
<accession>A0AAV9WQ22</accession>
<sequence>MILQTRCLCGRSSPKIALTLPLLRVRPPLILLRKAHTSSSLSKTAKGRSGETPISEIDAKWLARWEETPRTFQSPSTSTKPPYYVLSMFPYPSGTLHMGHLRVYTISDVVARYKHMKGFNVLHPMGWDSFGLPAENAAIERGVDPAEWTDQNIDTMKAQLKRMGARFDWSRELRTSSPDFYSGTQKLFLELYKEGLAYRAPALVNWDPVDQTVLANEQVSKDGTSWRSGAKVEQKYLEQWFFKITRNAPFLRHSLESLRGQWPDHVIRQQENWIGESSGSRVKFPIRIANADGSSHEDVLKIYTTRLDTIFGVQFLALSVTHPLVQKLSETDAGLKAFVDNIPNLPVGTKAGYRLDNVTGFNPILQETAEDGTLLPAGNFDLPVFVAPYVLGGLGTSAVMGVPAHDQRDFDFWQENCPLEPVRFVIVQQGAKDRMVEPRVFTSTTSRVFAAPGLSKGVLNENCGQYAGLGCVIAHQQLFATLKERGMALPSKRFKIRDWLISRQRFWGTPIPIVHCGSCGTVPVKEEDLPVLLPQIKLTGKGGSPLKQAEEWVKTTCPKCGGPAERDTDTMDTFVDSSWYYIRFGMDPDPQHTLMPVDIYIGGVEHAILHLLYARFISNFLAKKTDDKRYLEPFRRLITQGMVHGKTYQDPQNGRFLKPEEVDSIDGGPAFDKNTFVEVNITYEKMSKSKYNGVDPTECLNKHGLDATRAHMLFQAPVADVLDWDETKIVGMQRWLAKVRTLAARAEVEVEFHRTTGAYSKNMVAEDAPQASALLMRELRSAVAGVTSSMEDVYSLNTAISDLTILTNYIHGITSESVGPEAYILAVETLLKLMSPVCPAISAECWEYMHGPRSLLEEQKWPEEEQFEVKDVKDTVDIIVQVNGKYKVTLSDQPLGWVDEYDVQEWVYDQVMETEEGQRVLSGREVKNVIVVRAKNLVNILT</sequence>
<comment type="catalytic activity">
    <reaction evidence="9">
        <text>tRNA(Leu) + L-leucine + ATP = L-leucyl-tRNA(Leu) + AMP + diphosphate</text>
        <dbReference type="Rhea" id="RHEA:11688"/>
        <dbReference type="Rhea" id="RHEA-COMP:9613"/>
        <dbReference type="Rhea" id="RHEA-COMP:9622"/>
        <dbReference type="ChEBI" id="CHEBI:30616"/>
        <dbReference type="ChEBI" id="CHEBI:33019"/>
        <dbReference type="ChEBI" id="CHEBI:57427"/>
        <dbReference type="ChEBI" id="CHEBI:78442"/>
        <dbReference type="ChEBI" id="CHEBI:78494"/>
        <dbReference type="ChEBI" id="CHEBI:456215"/>
        <dbReference type="EC" id="6.1.1.4"/>
    </reaction>
</comment>
<dbReference type="InterPro" id="IPR002302">
    <property type="entry name" value="Leu-tRNA-ligase"/>
</dbReference>
<evidence type="ECO:0000256" key="8">
    <source>
        <dbReference type="ARBA" id="ARBA00030520"/>
    </source>
</evidence>
<evidence type="ECO:0000256" key="10">
    <source>
        <dbReference type="RuleBase" id="RU363035"/>
    </source>
</evidence>
<dbReference type="InterPro" id="IPR009008">
    <property type="entry name" value="Val/Leu/Ile-tRNA-synth_edit"/>
</dbReference>
<dbReference type="CDD" id="cd00812">
    <property type="entry name" value="LeuRS_core"/>
    <property type="match status" value="1"/>
</dbReference>
<dbReference type="SUPFAM" id="SSF50677">
    <property type="entry name" value="ValRS/IleRS/LeuRS editing domain"/>
    <property type="match status" value="1"/>
</dbReference>
<dbReference type="Pfam" id="PF08264">
    <property type="entry name" value="Anticodon_1"/>
    <property type="match status" value="1"/>
</dbReference>
<evidence type="ECO:0000256" key="5">
    <source>
        <dbReference type="ARBA" id="ARBA00022840"/>
    </source>
</evidence>
<dbReference type="Pfam" id="PF00133">
    <property type="entry name" value="tRNA-synt_1"/>
    <property type="match status" value="2"/>
</dbReference>
<feature type="domain" description="Aminoacyl-tRNA synthetase class Ia" evidence="11">
    <location>
        <begin position="60"/>
        <end position="250"/>
    </location>
</feature>
<dbReference type="PROSITE" id="PS00178">
    <property type="entry name" value="AA_TRNA_LIGASE_I"/>
    <property type="match status" value="1"/>
</dbReference>
<feature type="domain" description="Methionyl/Valyl/Leucyl/Isoleucyl-tRNA synthetase anticodon-binding" evidence="12">
    <location>
        <begin position="775"/>
        <end position="889"/>
    </location>
</feature>
<dbReference type="InterPro" id="IPR013155">
    <property type="entry name" value="M/V/L/I-tRNA-synth_anticd-bd"/>
</dbReference>
<dbReference type="EMBL" id="JAVHJL010000001">
    <property type="protein sequence ID" value="KAK6511595.1"/>
    <property type="molecule type" value="Genomic_DNA"/>
</dbReference>
<proteinExistence type="inferred from homology"/>
<feature type="domain" description="Aminoacyl-tRNA synthetase class Ia" evidence="11">
    <location>
        <begin position="496"/>
        <end position="644"/>
    </location>
</feature>